<reference evidence="18 19" key="1">
    <citation type="submission" date="2023-07" db="EMBL/GenBank/DDBJ databases">
        <title>The novel representative of Negativicutes class, Anaeroselena agilis gen. nov. sp. nov.</title>
        <authorList>
            <person name="Prokofeva M.I."/>
            <person name="Elcheninov A.G."/>
            <person name="Klyukina A."/>
            <person name="Kublanov I.V."/>
            <person name="Frolov E.N."/>
            <person name="Podosokorskaya O.A."/>
        </authorList>
    </citation>
    <scope>NUCLEOTIDE SEQUENCE [LARGE SCALE GENOMIC DNA]</scope>
    <source>
        <strain evidence="18 19">4137-cl</strain>
    </source>
</reference>
<evidence type="ECO:0000256" key="5">
    <source>
        <dbReference type="ARBA" id="ARBA00012807"/>
    </source>
</evidence>
<evidence type="ECO:0000256" key="3">
    <source>
        <dbReference type="ARBA" id="ARBA00007630"/>
    </source>
</evidence>
<evidence type="ECO:0000256" key="7">
    <source>
        <dbReference type="ARBA" id="ARBA00022490"/>
    </source>
</evidence>
<dbReference type="NCBIfam" id="TIGR00088">
    <property type="entry name" value="trmD"/>
    <property type="match status" value="1"/>
</dbReference>
<keyword evidence="7 15" id="KW-0963">Cytoplasm</keyword>
<dbReference type="GO" id="GO:0032259">
    <property type="term" value="P:methylation"/>
    <property type="evidence" value="ECO:0007669"/>
    <property type="project" value="UniProtKB-KW"/>
</dbReference>
<dbReference type="InterPro" id="IPR002649">
    <property type="entry name" value="tRNA_m1G_MeTrfase_TrmD"/>
</dbReference>
<dbReference type="PIRSF" id="PIRSF000386">
    <property type="entry name" value="tRNA_mtase"/>
    <property type="match status" value="1"/>
</dbReference>
<evidence type="ECO:0000256" key="1">
    <source>
        <dbReference type="ARBA" id="ARBA00002634"/>
    </source>
</evidence>
<dbReference type="PANTHER" id="PTHR46417:SF1">
    <property type="entry name" value="TRNA (GUANINE-N(1)-)-METHYLTRANSFERASE"/>
    <property type="match status" value="1"/>
</dbReference>
<evidence type="ECO:0000256" key="6">
    <source>
        <dbReference type="ARBA" id="ARBA00014679"/>
    </source>
</evidence>
<dbReference type="Proteomes" id="UP001254848">
    <property type="component" value="Unassembled WGS sequence"/>
</dbReference>
<name>A0ABU3NWR5_9FIRM</name>
<dbReference type="EC" id="2.1.1.228" evidence="5 15"/>
<keyword evidence="19" id="KW-1185">Reference proteome</keyword>
<keyword evidence="8 15" id="KW-0489">Methyltransferase</keyword>
<keyword evidence="11 15" id="KW-0819">tRNA processing</keyword>
<dbReference type="Gene3D" id="1.10.1270.20">
    <property type="entry name" value="tRNA(m1g37)methyltransferase, domain 2"/>
    <property type="match status" value="1"/>
</dbReference>
<evidence type="ECO:0000313" key="19">
    <source>
        <dbReference type="Proteomes" id="UP001254848"/>
    </source>
</evidence>
<protein>
    <recommendedName>
        <fullName evidence="6 15">tRNA (guanine-N(1)-)-methyltransferase</fullName>
        <ecNumber evidence="5 15">2.1.1.228</ecNumber>
    </recommendedName>
    <alternativeName>
        <fullName evidence="12 15">M1G-methyltransferase</fullName>
    </alternativeName>
    <alternativeName>
        <fullName evidence="13 15">tRNA [GM37] methyltransferase</fullName>
    </alternativeName>
</protein>
<dbReference type="InterPro" id="IPR023148">
    <property type="entry name" value="tRNA_m1G_MeTrfase_C_sf"/>
</dbReference>
<evidence type="ECO:0000256" key="8">
    <source>
        <dbReference type="ARBA" id="ARBA00022603"/>
    </source>
</evidence>
<evidence type="ECO:0000313" key="18">
    <source>
        <dbReference type="EMBL" id="MDT8901259.1"/>
    </source>
</evidence>
<comment type="function">
    <text evidence="1 15 16">Specifically methylates guanosine-37 in various tRNAs.</text>
</comment>
<accession>A0ABU3NWR5</accession>
<dbReference type="InterPro" id="IPR029026">
    <property type="entry name" value="tRNA_m1G_MTases_N"/>
</dbReference>
<dbReference type="GO" id="GO:0052906">
    <property type="term" value="F:tRNA (guanine(37)-N1)-methyltransferase activity"/>
    <property type="evidence" value="ECO:0007669"/>
    <property type="project" value="UniProtKB-EC"/>
</dbReference>
<evidence type="ECO:0000256" key="2">
    <source>
        <dbReference type="ARBA" id="ARBA00004496"/>
    </source>
</evidence>
<comment type="caution">
    <text evidence="18">The sequence shown here is derived from an EMBL/GenBank/DDBJ whole genome shotgun (WGS) entry which is preliminary data.</text>
</comment>
<dbReference type="PANTHER" id="PTHR46417">
    <property type="entry name" value="TRNA (GUANINE-N(1)-)-METHYLTRANSFERASE"/>
    <property type="match status" value="1"/>
</dbReference>
<evidence type="ECO:0000256" key="4">
    <source>
        <dbReference type="ARBA" id="ARBA00011738"/>
    </source>
</evidence>
<dbReference type="EMBL" id="JAUOZS010000001">
    <property type="protein sequence ID" value="MDT8901259.1"/>
    <property type="molecule type" value="Genomic_DNA"/>
</dbReference>
<evidence type="ECO:0000256" key="12">
    <source>
        <dbReference type="ARBA" id="ARBA00029736"/>
    </source>
</evidence>
<gene>
    <name evidence="15 18" type="primary">trmD</name>
    <name evidence="18" type="ORF">Q4T40_08425</name>
</gene>
<evidence type="ECO:0000259" key="17">
    <source>
        <dbReference type="Pfam" id="PF01746"/>
    </source>
</evidence>
<proteinExistence type="inferred from homology"/>
<feature type="binding site" evidence="15">
    <location>
        <begin position="133"/>
        <end position="138"/>
    </location>
    <ligand>
        <name>S-adenosyl-L-methionine</name>
        <dbReference type="ChEBI" id="CHEBI:59789"/>
    </ligand>
</feature>
<dbReference type="HAMAP" id="MF_00605">
    <property type="entry name" value="TrmD"/>
    <property type="match status" value="1"/>
</dbReference>
<dbReference type="InterPro" id="IPR016009">
    <property type="entry name" value="tRNA_MeTrfase_TRMD/TRM10"/>
</dbReference>
<evidence type="ECO:0000256" key="10">
    <source>
        <dbReference type="ARBA" id="ARBA00022691"/>
    </source>
</evidence>
<dbReference type="CDD" id="cd18080">
    <property type="entry name" value="TrmD-like"/>
    <property type="match status" value="1"/>
</dbReference>
<organism evidence="18 19">
    <name type="scientific">Anaeroselena agilis</name>
    <dbReference type="NCBI Taxonomy" id="3063788"/>
    <lineage>
        <taxon>Bacteria</taxon>
        <taxon>Bacillati</taxon>
        <taxon>Bacillota</taxon>
        <taxon>Negativicutes</taxon>
        <taxon>Acetonemataceae</taxon>
        <taxon>Anaeroselena</taxon>
    </lineage>
</organism>
<evidence type="ECO:0000256" key="14">
    <source>
        <dbReference type="ARBA" id="ARBA00047783"/>
    </source>
</evidence>
<comment type="catalytic activity">
    <reaction evidence="14 15 16">
        <text>guanosine(37) in tRNA + S-adenosyl-L-methionine = N(1)-methylguanosine(37) in tRNA + S-adenosyl-L-homocysteine + H(+)</text>
        <dbReference type="Rhea" id="RHEA:36899"/>
        <dbReference type="Rhea" id="RHEA-COMP:10145"/>
        <dbReference type="Rhea" id="RHEA-COMP:10147"/>
        <dbReference type="ChEBI" id="CHEBI:15378"/>
        <dbReference type="ChEBI" id="CHEBI:57856"/>
        <dbReference type="ChEBI" id="CHEBI:59789"/>
        <dbReference type="ChEBI" id="CHEBI:73542"/>
        <dbReference type="ChEBI" id="CHEBI:74269"/>
        <dbReference type="EC" id="2.1.1.228"/>
    </reaction>
</comment>
<evidence type="ECO:0000256" key="15">
    <source>
        <dbReference type="HAMAP-Rule" id="MF_00605"/>
    </source>
</evidence>
<comment type="similarity">
    <text evidence="3 15 16">Belongs to the RNA methyltransferase TrmD family.</text>
</comment>
<evidence type="ECO:0000256" key="13">
    <source>
        <dbReference type="ARBA" id="ARBA00033392"/>
    </source>
</evidence>
<comment type="subcellular location">
    <subcellularLocation>
        <location evidence="2 15 16">Cytoplasm</location>
    </subcellularLocation>
</comment>
<evidence type="ECO:0000256" key="9">
    <source>
        <dbReference type="ARBA" id="ARBA00022679"/>
    </source>
</evidence>
<dbReference type="Pfam" id="PF01746">
    <property type="entry name" value="tRNA_m1G_MT"/>
    <property type="match status" value="1"/>
</dbReference>
<evidence type="ECO:0000256" key="16">
    <source>
        <dbReference type="RuleBase" id="RU003464"/>
    </source>
</evidence>
<keyword evidence="9 15" id="KW-0808">Transferase</keyword>
<dbReference type="SUPFAM" id="SSF75217">
    <property type="entry name" value="alpha/beta knot"/>
    <property type="match status" value="1"/>
</dbReference>
<feature type="domain" description="tRNA methyltransferase TRMD/TRM10-type" evidence="17">
    <location>
        <begin position="1"/>
        <end position="225"/>
    </location>
</feature>
<dbReference type="InterPro" id="IPR029028">
    <property type="entry name" value="Alpha/beta_knot_MTases"/>
</dbReference>
<feature type="binding site" evidence="15">
    <location>
        <position position="113"/>
    </location>
    <ligand>
        <name>S-adenosyl-L-methionine</name>
        <dbReference type="ChEBI" id="CHEBI:59789"/>
    </ligand>
</feature>
<dbReference type="Gene3D" id="3.40.1280.10">
    <property type="match status" value="1"/>
</dbReference>
<evidence type="ECO:0000256" key="11">
    <source>
        <dbReference type="ARBA" id="ARBA00022694"/>
    </source>
</evidence>
<sequence>MRIDIVSLFPEMFDGPLGHSIIKRACDAGLLSIGVVNPRDFAEGKHRIVDDTPFGGGSGMVMKPDPLFLAVESLTGEPAGRRRVILLCPGGNRLDQAKVRELAGYDHLVLVCGHYEGVDERVKEHLVDEAVSIGDYVLTGGELPAMVVTDAVARLIPGVLGAADAAEHDSFAAGLLEYPQYTRPREFRGWEVPEILVSGDHAKIARWRRKESLRRTLAVRPDLLDKIELEGLDAVLLREILAEREGG</sequence>
<comment type="subunit">
    <text evidence="4 15 16">Homodimer.</text>
</comment>
<dbReference type="RefSeq" id="WP_413779777.1">
    <property type="nucleotide sequence ID" value="NZ_JAUOZS010000001.1"/>
</dbReference>
<dbReference type="NCBIfam" id="NF000648">
    <property type="entry name" value="PRK00026.1"/>
    <property type="match status" value="1"/>
</dbReference>
<keyword evidence="10 15" id="KW-0949">S-adenosyl-L-methionine</keyword>